<evidence type="ECO:0000313" key="1">
    <source>
        <dbReference type="EMBL" id="AEB15526.1"/>
    </source>
</evidence>
<proteinExistence type="predicted"/>
<keyword evidence="1" id="KW-0614">Plasmid</keyword>
<evidence type="ECO:0000313" key="2">
    <source>
        <dbReference type="Proteomes" id="UP000006852"/>
    </source>
</evidence>
<organism evidence="1 2">
    <name type="scientific">Treponema succinifaciens (strain ATCC 33096 / DSM 2489 / 6091)</name>
    <dbReference type="NCBI Taxonomy" id="869209"/>
    <lineage>
        <taxon>Bacteria</taxon>
        <taxon>Pseudomonadati</taxon>
        <taxon>Spirochaetota</taxon>
        <taxon>Spirochaetia</taxon>
        <taxon>Spirochaetales</taxon>
        <taxon>Treponemataceae</taxon>
        <taxon>Treponema</taxon>
    </lineage>
</organism>
<gene>
    <name evidence="1" type="ordered locus">Tresu_2667</name>
</gene>
<name>F2NYM7_TRES6</name>
<dbReference type="HOGENOM" id="CLU_1980634_0_0_12"/>
<sequence>MNDKCNKYEYLSDKLEYGNISTEEAVSICNDIIEESNSENDFTVLESMFHAIFTAVTNRNIGNRINTDIIAKNLEKYNEEILDYIITILAYSGNEQYQNTIKQIGSKYKNLDIEDALMELSARMEK</sequence>
<dbReference type="Proteomes" id="UP000006852">
    <property type="component" value="Plasmid pTRESU01"/>
</dbReference>
<dbReference type="KEGG" id="tsu:Tresu_2667"/>
<protein>
    <recommendedName>
        <fullName evidence="3">Immunity protein 30 domain-containing protein</fullName>
    </recommendedName>
</protein>
<keyword evidence="2" id="KW-1185">Reference proteome</keyword>
<dbReference type="RefSeq" id="WP_013702773.1">
    <property type="nucleotide sequence ID" value="NC_015386.1"/>
</dbReference>
<evidence type="ECO:0008006" key="3">
    <source>
        <dbReference type="Google" id="ProtNLM"/>
    </source>
</evidence>
<dbReference type="EMBL" id="CP002632">
    <property type="protein sequence ID" value="AEB15526.1"/>
    <property type="molecule type" value="Genomic_DNA"/>
</dbReference>
<accession>F2NYM7</accession>
<reference evidence="2" key="1">
    <citation type="submission" date="2011-04" db="EMBL/GenBank/DDBJ databases">
        <title>The complete genome of plasmid of Treponema succinifaciens DSM 2489.</title>
        <authorList>
            <person name="Lucas S."/>
            <person name="Copeland A."/>
            <person name="Lapidus A."/>
            <person name="Bruce D."/>
            <person name="Goodwin L."/>
            <person name="Pitluck S."/>
            <person name="Peters L."/>
            <person name="Kyrpides N."/>
            <person name="Mavromatis K."/>
            <person name="Ivanova N."/>
            <person name="Ovchinnikova G."/>
            <person name="Teshima H."/>
            <person name="Detter J.C."/>
            <person name="Tapia R."/>
            <person name="Han C."/>
            <person name="Land M."/>
            <person name="Hauser L."/>
            <person name="Markowitz V."/>
            <person name="Cheng J.-F."/>
            <person name="Hugenholtz P."/>
            <person name="Woyke T."/>
            <person name="Wu D."/>
            <person name="Gronow S."/>
            <person name="Wellnitz S."/>
            <person name="Brambilla E."/>
            <person name="Klenk H.-P."/>
            <person name="Eisen J.A."/>
        </authorList>
    </citation>
    <scope>NUCLEOTIDE SEQUENCE [LARGE SCALE GENOMIC DNA]</scope>
    <source>
        <strain evidence="2">ATCC 33096 / DSM 2489 / 6091</strain>
        <plasmid evidence="2">Plasmid pTRESU01</plasmid>
    </source>
</reference>
<dbReference type="GeneID" id="302999757"/>
<dbReference type="AlphaFoldDB" id="F2NYM7"/>
<geneLocation type="plasmid" evidence="1 2">
    <name>pTRESU01</name>
</geneLocation>